<organism evidence="2 3">
    <name type="scientific">Aestuariivirga litoralis</name>
    <dbReference type="NCBI Taxonomy" id="2650924"/>
    <lineage>
        <taxon>Bacteria</taxon>
        <taxon>Pseudomonadati</taxon>
        <taxon>Pseudomonadota</taxon>
        <taxon>Alphaproteobacteria</taxon>
        <taxon>Hyphomicrobiales</taxon>
        <taxon>Aestuariivirgaceae</taxon>
        <taxon>Aestuariivirga</taxon>
    </lineage>
</organism>
<proteinExistence type="predicted"/>
<name>A0A2W2BP72_9HYPH</name>
<feature type="repeat" description="TPR" evidence="1">
    <location>
        <begin position="23"/>
        <end position="56"/>
    </location>
</feature>
<dbReference type="Proteomes" id="UP000248795">
    <property type="component" value="Unassembled WGS sequence"/>
</dbReference>
<dbReference type="Gene3D" id="1.25.40.10">
    <property type="entry name" value="Tetratricopeptide repeat domain"/>
    <property type="match status" value="1"/>
</dbReference>
<accession>A0A2W2BP72</accession>
<dbReference type="Pfam" id="PF13432">
    <property type="entry name" value="TPR_16"/>
    <property type="match status" value="1"/>
</dbReference>
<dbReference type="RefSeq" id="WP_111200248.1">
    <property type="nucleotide sequence ID" value="NZ_QKVK01000014.1"/>
</dbReference>
<gene>
    <name evidence="2" type="ORF">DK847_19450</name>
</gene>
<dbReference type="EMBL" id="QKVK01000014">
    <property type="protein sequence ID" value="PZF75216.1"/>
    <property type="molecule type" value="Genomic_DNA"/>
</dbReference>
<feature type="repeat" description="TPR" evidence="1">
    <location>
        <begin position="57"/>
        <end position="90"/>
    </location>
</feature>
<dbReference type="SUPFAM" id="SSF48452">
    <property type="entry name" value="TPR-like"/>
    <property type="match status" value="1"/>
</dbReference>
<protein>
    <submittedName>
        <fullName evidence="2">Uncharacterized protein</fullName>
    </submittedName>
</protein>
<evidence type="ECO:0000256" key="1">
    <source>
        <dbReference type="PROSITE-ProRule" id="PRU00339"/>
    </source>
</evidence>
<dbReference type="InterPro" id="IPR011990">
    <property type="entry name" value="TPR-like_helical_dom_sf"/>
</dbReference>
<dbReference type="PANTHER" id="PTHR12558">
    <property type="entry name" value="CELL DIVISION CYCLE 16,23,27"/>
    <property type="match status" value="1"/>
</dbReference>
<dbReference type="PANTHER" id="PTHR12558:SF13">
    <property type="entry name" value="CELL DIVISION CYCLE PROTEIN 27 HOMOLOG"/>
    <property type="match status" value="1"/>
</dbReference>
<keyword evidence="1" id="KW-0802">TPR repeat</keyword>
<feature type="repeat" description="TPR" evidence="1">
    <location>
        <begin position="91"/>
        <end position="124"/>
    </location>
</feature>
<reference evidence="3" key="1">
    <citation type="submission" date="2018-06" db="EMBL/GenBank/DDBJ databases">
        <title>Aestuariibacter litoralis strain KCTC 52945T.</title>
        <authorList>
            <person name="Li X."/>
            <person name="Salam N."/>
            <person name="Li J.-L."/>
            <person name="Chen Y.-M."/>
            <person name="Yang Z.-W."/>
            <person name="Zhang L.-Y."/>
            <person name="Han M.-X."/>
            <person name="Xiao M."/>
            <person name="Li W.-J."/>
        </authorList>
    </citation>
    <scope>NUCLEOTIDE SEQUENCE [LARGE SCALE GENOMIC DNA]</scope>
    <source>
        <strain evidence="3">KCTC 52945</strain>
    </source>
</reference>
<dbReference type="AlphaFoldDB" id="A0A2W2BP72"/>
<dbReference type="SMART" id="SM00028">
    <property type="entry name" value="TPR"/>
    <property type="match status" value="3"/>
</dbReference>
<dbReference type="Pfam" id="PF13181">
    <property type="entry name" value="TPR_8"/>
    <property type="match status" value="1"/>
</dbReference>
<dbReference type="PROSITE" id="PS50005">
    <property type="entry name" value="TPR"/>
    <property type="match status" value="3"/>
</dbReference>
<sequence>MLLAGPNAKEPTPKVEDAAFFASDDYLRMGKVYFRNESYGLAAQSFRKAVELTPKDAEAWLGLAASYDHLRRFDLADQAYEKVLQLGAQNATILNNAGYSQLLRGNLASARRFLLRAYELEPDNPYIQNNLKLLGESEKSVKRPGN</sequence>
<dbReference type="InterPro" id="IPR019734">
    <property type="entry name" value="TPR_rpt"/>
</dbReference>
<evidence type="ECO:0000313" key="3">
    <source>
        <dbReference type="Proteomes" id="UP000248795"/>
    </source>
</evidence>
<keyword evidence="3" id="KW-1185">Reference proteome</keyword>
<evidence type="ECO:0000313" key="2">
    <source>
        <dbReference type="EMBL" id="PZF75216.1"/>
    </source>
</evidence>
<comment type="caution">
    <text evidence="2">The sequence shown here is derived from an EMBL/GenBank/DDBJ whole genome shotgun (WGS) entry which is preliminary data.</text>
</comment>